<keyword evidence="3" id="KW-1185">Reference proteome</keyword>
<comment type="caution">
    <text evidence="2">The sequence shown here is derived from an EMBL/GenBank/DDBJ whole genome shotgun (WGS) entry which is preliminary data.</text>
</comment>
<dbReference type="Pfam" id="PF04307">
    <property type="entry name" value="YdjM"/>
    <property type="match status" value="2"/>
</dbReference>
<keyword evidence="1" id="KW-0812">Transmembrane</keyword>
<feature type="transmembrane region" description="Helical" evidence="1">
    <location>
        <begin position="28"/>
        <end position="48"/>
    </location>
</feature>
<reference evidence="2" key="2">
    <citation type="submission" date="2023-01" db="EMBL/GenBank/DDBJ databases">
        <title>Draft genome sequence of Portibacter lacus strain NBRC 108769.</title>
        <authorList>
            <person name="Sun Q."/>
            <person name="Mori K."/>
        </authorList>
    </citation>
    <scope>NUCLEOTIDE SEQUENCE</scope>
    <source>
        <strain evidence="2">NBRC 108769</strain>
    </source>
</reference>
<name>A0AA37WEA4_9BACT</name>
<dbReference type="RefSeq" id="WP_235291470.1">
    <property type="nucleotide sequence ID" value="NZ_BSOH01000014.1"/>
</dbReference>
<feature type="transmembrane region" description="Helical" evidence="1">
    <location>
        <begin position="201"/>
        <end position="220"/>
    </location>
</feature>
<dbReference type="EMBL" id="BSOH01000014">
    <property type="protein sequence ID" value="GLR17788.1"/>
    <property type="molecule type" value="Genomic_DNA"/>
</dbReference>
<feature type="transmembrane region" description="Helical" evidence="1">
    <location>
        <begin position="227"/>
        <end position="247"/>
    </location>
</feature>
<proteinExistence type="predicted"/>
<sequence length="410" mass="46359">MDSLTQIVLGAAVGEVVAGKKLGNRAMLWGAVAGTIPDLDVIIGSLFMNELDSLAFHRGFMHSFTFAILFSVLISFIVHRLYSSGYYQQKGHKISAMVGAGLMMIFMAGILNALPFIITGGVNIIVLLISVVLLGYFFYRLWTKYYMKNPMENVEMDVKHWYLFFFLTIVTHPILDCFTTYGTQVFQPFSDYRVAWNNISVFDPLYTAPFLILLLIAAFLKKGKKARLWFTVAGLSISSLYMMWTFWNKAEVNDVFEDSLAKEGIVYERYITTPTIANNLLWNCVAKGDEYFYTGFYSVLDKEPIVKDILKIPINKSVIKGYDGDETVLTLDWFSDGYNSYQGLDNGGIQVNDLRFGRFTVDNEDTDNFVFKFQLQPDSEGALKMTSSAGGPPDNPDGWVKELLDRMMGE</sequence>
<dbReference type="AlphaFoldDB" id="A0AA37WEA4"/>
<dbReference type="PANTHER" id="PTHR40031:SF1">
    <property type="entry name" value="MEMBRANE-BOUND METAL-DEPENDENT HYDROLASE"/>
    <property type="match status" value="1"/>
</dbReference>
<feature type="transmembrane region" description="Helical" evidence="1">
    <location>
        <begin position="160"/>
        <end position="181"/>
    </location>
</feature>
<feature type="transmembrane region" description="Helical" evidence="1">
    <location>
        <begin position="94"/>
        <end position="111"/>
    </location>
</feature>
<accession>A0AA37WEA4</accession>
<organism evidence="2 3">
    <name type="scientific">Portibacter lacus</name>
    <dbReference type="NCBI Taxonomy" id="1099794"/>
    <lineage>
        <taxon>Bacteria</taxon>
        <taxon>Pseudomonadati</taxon>
        <taxon>Bacteroidota</taxon>
        <taxon>Saprospiria</taxon>
        <taxon>Saprospirales</taxon>
        <taxon>Haliscomenobacteraceae</taxon>
        <taxon>Portibacter</taxon>
    </lineage>
</organism>
<protein>
    <recommendedName>
        <fullName evidence="4">Metal-dependent hydrolase</fullName>
    </recommendedName>
</protein>
<keyword evidence="1" id="KW-0472">Membrane</keyword>
<feature type="transmembrane region" description="Helical" evidence="1">
    <location>
        <begin position="60"/>
        <end position="82"/>
    </location>
</feature>
<evidence type="ECO:0000256" key="1">
    <source>
        <dbReference type="SAM" id="Phobius"/>
    </source>
</evidence>
<gene>
    <name evidence="2" type="ORF">GCM10007940_24030</name>
</gene>
<dbReference type="InterPro" id="IPR007404">
    <property type="entry name" value="YdjM-like"/>
</dbReference>
<evidence type="ECO:0000313" key="3">
    <source>
        <dbReference type="Proteomes" id="UP001156666"/>
    </source>
</evidence>
<evidence type="ECO:0000313" key="2">
    <source>
        <dbReference type="EMBL" id="GLR17788.1"/>
    </source>
</evidence>
<dbReference type="PANTHER" id="PTHR40031">
    <property type="entry name" value="HYPOTHETICAL MEMBRANE SPANNING PROTEIN"/>
    <property type="match status" value="1"/>
</dbReference>
<dbReference type="Proteomes" id="UP001156666">
    <property type="component" value="Unassembled WGS sequence"/>
</dbReference>
<keyword evidence="1" id="KW-1133">Transmembrane helix</keyword>
<reference evidence="2" key="1">
    <citation type="journal article" date="2014" name="Int. J. Syst. Evol. Microbiol.">
        <title>Complete genome sequence of Corynebacterium casei LMG S-19264T (=DSM 44701T), isolated from a smear-ripened cheese.</title>
        <authorList>
            <consortium name="US DOE Joint Genome Institute (JGI-PGF)"/>
            <person name="Walter F."/>
            <person name="Albersmeier A."/>
            <person name="Kalinowski J."/>
            <person name="Ruckert C."/>
        </authorList>
    </citation>
    <scope>NUCLEOTIDE SEQUENCE</scope>
    <source>
        <strain evidence="2">NBRC 108769</strain>
    </source>
</reference>
<feature type="transmembrane region" description="Helical" evidence="1">
    <location>
        <begin position="117"/>
        <end position="139"/>
    </location>
</feature>
<dbReference type="InterPro" id="IPR053170">
    <property type="entry name" value="Transcription_regulator"/>
</dbReference>
<evidence type="ECO:0008006" key="4">
    <source>
        <dbReference type="Google" id="ProtNLM"/>
    </source>
</evidence>